<organism evidence="5 6">
    <name type="scientific">Crenichthys baileyi</name>
    <name type="common">White River springfish</name>
    <dbReference type="NCBI Taxonomy" id="28760"/>
    <lineage>
        <taxon>Eukaryota</taxon>
        <taxon>Metazoa</taxon>
        <taxon>Chordata</taxon>
        <taxon>Craniata</taxon>
        <taxon>Vertebrata</taxon>
        <taxon>Euteleostomi</taxon>
        <taxon>Actinopterygii</taxon>
        <taxon>Neopterygii</taxon>
        <taxon>Teleostei</taxon>
        <taxon>Neoteleostei</taxon>
        <taxon>Acanthomorphata</taxon>
        <taxon>Ovalentaria</taxon>
        <taxon>Atherinomorphae</taxon>
        <taxon>Cyprinodontiformes</taxon>
        <taxon>Goodeidae</taxon>
        <taxon>Crenichthys</taxon>
    </lineage>
</organism>
<dbReference type="PROSITE" id="PS50853">
    <property type="entry name" value="FN3"/>
    <property type="match status" value="1"/>
</dbReference>
<evidence type="ECO:0000313" key="6">
    <source>
        <dbReference type="Proteomes" id="UP001311232"/>
    </source>
</evidence>
<comment type="caution">
    <text evidence="5">The sequence shown here is derived from an EMBL/GenBank/DDBJ whole genome shotgun (WGS) entry which is preliminary data.</text>
</comment>
<dbReference type="Pfam" id="PF00041">
    <property type="entry name" value="fn3"/>
    <property type="match status" value="1"/>
</dbReference>
<dbReference type="InterPro" id="IPR013783">
    <property type="entry name" value="Ig-like_fold"/>
</dbReference>
<evidence type="ECO:0000256" key="2">
    <source>
        <dbReference type="ARBA" id="ARBA00022737"/>
    </source>
</evidence>
<gene>
    <name evidence="5" type="ORF">CRENBAI_013465</name>
</gene>
<dbReference type="EMBL" id="JAHHUM010000316">
    <property type="protein sequence ID" value="KAK5621127.1"/>
    <property type="molecule type" value="Genomic_DNA"/>
</dbReference>
<proteinExistence type="predicted"/>
<dbReference type="Proteomes" id="UP001311232">
    <property type="component" value="Unassembled WGS sequence"/>
</dbReference>
<dbReference type="InterPro" id="IPR050991">
    <property type="entry name" value="ECM_Regulatory_Proteins"/>
</dbReference>
<dbReference type="SMART" id="SM00060">
    <property type="entry name" value="FN3"/>
    <property type="match status" value="6"/>
</dbReference>
<dbReference type="CDD" id="cd00063">
    <property type="entry name" value="FN3"/>
    <property type="match status" value="3"/>
</dbReference>
<accession>A0AAV9SIF6</accession>
<evidence type="ECO:0000256" key="1">
    <source>
        <dbReference type="ARBA" id="ARBA00022729"/>
    </source>
</evidence>
<name>A0AAV9SIF6_9TELE</name>
<keyword evidence="6" id="KW-1185">Reference proteome</keyword>
<keyword evidence="2" id="KW-0677">Repeat</keyword>
<keyword evidence="1" id="KW-0732">Signal</keyword>
<dbReference type="Gene3D" id="2.60.40.10">
    <property type="entry name" value="Immunoglobulins"/>
    <property type="match status" value="5"/>
</dbReference>
<dbReference type="PANTHER" id="PTHR46708">
    <property type="entry name" value="TENASCIN"/>
    <property type="match status" value="1"/>
</dbReference>
<sequence length="707" mass="77727">MAIPPNAEGFKAVAQSETSITLQWNKVNNNTSFVLQFNGTETFISAPDGDGPVNHTVSSLTAGANYLFTLYSVLNNIRSSGISITAATAERPSSCADTGCPSGTECITRNGAVQCLDPCDSYTVLNDTWRSINNNDRTALHCDRYIAWNGWYRFFLGQSSAQIPGRCIEEHRCGTDAPLWIVGTHPNQFNEIVTRTVCVSGGGTCCYVSSHTIQIKLCYGYYVYKLQQPFTCDLAYCAEPQGFSVFAQNENSISLQWFEVNTTSFVLQYNGTETNISAADGDGTVFYTVSSLTAGTKYTFTLFSVSGDVRSSGEQLTAVTAPLNAEGLTKLRQDETSITLQWNKINNDTSFVLQFYGRETFISAPDGDGPVTHTVSSLSAGNGYTFTLFSVFENVKSRGVSITAVTVPRNPFIYIPTYQDETSITLWLYGLNNYFSHFVLQFNGTETFISASYEYVLVAHTVSSLTAGTRYMFTLFSVFGNLRSSGVSIVAATAPKNTDSFRQSEQNETSITLQWNRVNNDTSFVLQFNGTETFISSSGGDGPVTHTVSSLTAGARYIFTLFSVFENVRSRGFSIVAATVPPNAHNFRPSELDETSITLQWNKVNYYINFVLQFNGTETFISAPYGDGPVYHTVSSLTARTRYTFTLFSVSENVRSSGVNITAVTGPKIKGSDRNCYVEGSLQPGVWENHGRDRKTQVLRTVFVRSL</sequence>
<evidence type="ECO:0000256" key="3">
    <source>
        <dbReference type="ARBA" id="ARBA00023157"/>
    </source>
</evidence>
<dbReference type="InterPro" id="IPR036116">
    <property type="entry name" value="FN3_sf"/>
</dbReference>
<reference evidence="5 6" key="1">
    <citation type="submission" date="2021-06" db="EMBL/GenBank/DDBJ databases">
        <authorList>
            <person name="Palmer J.M."/>
        </authorList>
    </citation>
    <scope>NUCLEOTIDE SEQUENCE [LARGE SCALE GENOMIC DNA]</scope>
    <source>
        <strain evidence="5 6">MEX-2019</strain>
        <tissue evidence="5">Muscle</tissue>
    </source>
</reference>
<dbReference type="SUPFAM" id="SSF49265">
    <property type="entry name" value="Fibronectin type III"/>
    <property type="match status" value="5"/>
</dbReference>
<dbReference type="PANTHER" id="PTHR46708:SF11">
    <property type="entry name" value="RECEPTOR-TYPE TYROSINE-PROTEIN PHOSPHATASE ETA-LIKE"/>
    <property type="match status" value="1"/>
</dbReference>
<evidence type="ECO:0000259" key="4">
    <source>
        <dbReference type="PROSITE" id="PS50853"/>
    </source>
</evidence>
<evidence type="ECO:0000313" key="5">
    <source>
        <dbReference type="EMBL" id="KAK5621127.1"/>
    </source>
</evidence>
<protein>
    <recommendedName>
        <fullName evidence="4">Fibronectin type-III domain-containing protein</fullName>
    </recommendedName>
</protein>
<dbReference type="InterPro" id="IPR057774">
    <property type="entry name" value="D8C_UMOD/GP2/OIT3-like"/>
</dbReference>
<feature type="domain" description="Fibronectin type-III" evidence="4">
    <location>
        <begin position="239"/>
        <end position="324"/>
    </location>
</feature>
<dbReference type="Pfam" id="PF23283">
    <property type="entry name" value="D8C_UMOD"/>
    <property type="match status" value="1"/>
</dbReference>
<keyword evidence="3" id="KW-1015">Disulfide bond</keyword>
<dbReference type="InterPro" id="IPR003961">
    <property type="entry name" value="FN3_dom"/>
</dbReference>
<dbReference type="AlphaFoldDB" id="A0AAV9SIF6"/>